<name>A0A4C1ZN19_EUMVA</name>
<evidence type="ECO:0000313" key="2">
    <source>
        <dbReference type="Proteomes" id="UP000299102"/>
    </source>
</evidence>
<evidence type="ECO:0000313" key="1">
    <source>
        <dbReference type="EMBL" id="GBP88474.1"/>
    </source>
</evidence>
<reference evidence="1 2" key="1">
    <citation type="journal article" date="2019" name="Commun. Biol.">
        <title>The bagworm genome reveals a unique fibroin gene that provides high tensile strength.</title>
        <authorList>
            <person name="Kono N."/>
            <person name="Nakamura H."/>
            <person name="Ohtoshi R."/>
            <person name="Tomita M."/>
            <person name="Numata K."/>
            <person name="Arakawa K."/>
        </authorList>
    </citation>
    <scope>NUCLEOTIDE SEQUENCE [LARGE SCALE GENOMIC DNA]</scope>
</reference>
<proteinExistence type="predicted"/>
<organism evidence="1 2">
    <name type="scientific">Eumeta variegata</name>
    <name type="common">Bagworm moth</name>
    <name type="synonym">Eumeta japonica</name>
    <dbReference type="NCBI Taxonomy" id="151549"/>
    <lineage>
        <taxon>Eukaryota</taxon>
        <taxon>Metazoa</taxon>
        <taxon>Ecdysozoa</taxon>
        <taxon>Arthropoda</taxon>
        <taxon>Hexapoda</taxon>
        <taxon>Insecta</taxon>
        <taxon>Pterygota</taxon>
        <taxon>Neoptera</taxon>
        <taxon>Endopterygota</taxon>
        <taxon>Lepidoptera</taxon>
        <taxon>Glossata</taxon>
        <taxon>Ditrysia</taxon>
        <taxon>Tineoidea</taxon>
        <taxon>Psychidae</taxon>
        <taxon>Oiketicinae</taxon>
        <taxon>Eumeta</taxon>
    </lineage>
</organism>
<sequence length="78" mass="8348">MVDLVTYASDLNFVGVEVASHTVPQSPYFGLRDLKPSTGPMGRGPSPPLLTILSQRPILGMLSENQDPVTSCFSKDGL</sequence>
<comment type="caution">
    <text evidence="1">The sequence shown here is derived from an EMBL/GenBank/DDBJ whole genome shotgun (WGS) entry which is preliminary data.</text>
</comment>
<protein>
    <submittedName>
        <fullName evidence="1">Uncharacterized protein</fullName>
    </submittedName>
</protein>
<gene>
    <name evidence="1" type="ORF">EVAR_103748_1</name>
</gene>
<dbReference type="EMBL" id="BGZK01001936">
    <property type="protein sequence ID" value="GBP88474.1"/>
    <property type="molecule type" value="Genomic_DNA"/>
</dbReference>
<keyword evidence="2" id="KW-1185">Reference proteome</keyword>
<accession>A0A4C1ZN19</accession>
<dbReference type="AlphaFoldDB" id="A0A4C1ZN19"/>
<dbReference type="Proteomes" id="UP000299102">
    <property type="component" value="Unassembled WGS sequence"/>
</dbReference>